<gene>
    <name evidence="1" type="ORF">ARMGADRAFT_47261</name>
</gene>
<reference evidence="2" key="1">
    <citation type="journal article" date="2017" name="Nat. Ecol. Evol.">
        <title>Genome expansion and lineage-specific genetic innovations in the forest pathogenic fungi Armillaria.</title>
        <authorList>
            <person name="Sipos G."/>
            <person name="Prasanna A.N."/>
            <person name="Walter M.C."/>
            <person name="O'Connor E."/>
            <person name="Balint B."/>
            <person name="Krizsan K."/>
            <person name="Kiss B."/>
            <person name="Hess J."/>
            <person name="Varga T."/>
            <person name="Slot J."/>
            <person name="Riley R."/>
            <person name="Boka B."/>
            <person name="Rigling D."/>
            <person name="Barry K."/>
            <person name="Lee J."/>
            <person name="Mihaltcheva S."/>
            <person name="LaButti K."/>
            <person name="Lipzen A."/>
            <person name="Waldron R."/>
            <person name="Moloney N.M."/>
            <person name="Sperisen C."/>
            <person name="Kredics L."/>
            <person name="Vagvoelgyi C."/>
            <person name="Patrignani A."/>
            <person name="Fitzpatrick D."/>
            <person name="Nagy I."/>
            <person name="Doyle S."/>
            <person name="Anderson J.B."/>
            <person name="Grigoriev I.V."/>
            <person name="Gueldener U."/>
            <person name="Muensterkoetter M."/>
            <person name="Nagy L.G."/>
        </authorList>
    </citation>
    <scope>NUCLEOTIDE SEQUENCE [LARGE SCALE GENOMIC DNA]</scope>
    <source>
        <strain evidence="2">Ar21-2</strain>
    </source>
</reference>
<name>A0A2H3EA02_ARMGA</name>
<dbReference type="Proteomes" id="UP000217790">
    <property type="component" value="Unassembled WGS sequence"/>
</dbReference>
<dbReference type="InParanoid" id="A0A2H3EA02"/>
<protein>
    <submittedName>
        <fullName evidence="1">Uncharacterized protein</fullName>
    </submittedName>
</protein>
<dbReference type="AlphaFoldDB" id="A0A2H3EA02"/>
<dbReference type="OrthoDB" id="10452907at2759"/>
<accession>A0A2H3EA02</accession>
<organism evidence="1 2">
    <name type="scientific">Armillaria gallica</name>
    <name type="common">Bulbous honey fungus</name>
    <name type="synonym">Armillaria bulbosa</name>
    <dbReference type="NCBI Taxonomy" id="47427"/>
    <lineage>
        <taxon>Eukaryota</taxon>
        <taxon>Fungi</taxon>
        <taxon>Dikarya</taxon>
        <taxon>Basidiomycota</taxon>
        <taxon>Agaricomycotina</taxon>
        <taxon>Agaricomycetes</taxon>
        <taxon>Agaricomycetidae</taxon>
        <taxon>Agaricales</taxon>
        <taxon>Marasmiineae</taxon>
        <taxon>Physalacriaceae</taxon>
        <taxon>Armillaria</taxon>
    </lineage>
</organism>
<evidence type="ECO:0000313" key="2">
    <source>
        <dbReference type="Proteomes" id="UP000217790"/>
    </source>
</evidence>
<keyword evidence="2" id="KW-1185">Reference proteome</keyword>
<proteinExistence type="predicted"/>
<sequence>MTCSSAVLKMPPAKRAVRRDVGMLFFVYRLGTPTWVPNMMSFLGNNIQHDHGLPRCYGSLIIRPIQATMATSNPQNTDIHPKTPVQACDGRRIFHHRKLVLQSERVWYAQSLKMGVGTVISVWNFFLKGTSWIFFVLVQISVLLCDNRGVCIFTWSIQVHGTSISVTPSKSLFTLFRHWSIPKTGIPYWICVKRQVRVLGVKSSVSTVYLRFDNNVYDGG</sequence>
<evidence type="ECO:0000313" key="1">
    <source>
        <dbReference type="EMBL" id="PBL04246.1"/>
    </source>
</evidence>
<dbReference type="EMBL" id="KZ293644">
    <property type="protein sequence ID" value="PBL04246.1"/>
    <property type="molecule type" value="Genomic_DNA"/>
</dbReference>